<evidence type="ECO:0000256" key="1">
    <source>
        <dbReference type="SAM" id="Coils"/>
    </source>
</evidence>
<evidence type="ECO:0000313" key="4">
    <source>
        <dbReference type="Proteomes" id="UP001286456"/>
    </source>
</evidence>
<organism evidence="3 4">
    <name type="scientific">Cercophora scortea</name>
    <dbReference type="NCBI Taxonomy" id="314031"/>
    <lineage>
        <taxon>Eukaryota</taxon>
        <taxon>Fungi</taxon>
        <taxon>Dikarya</taxon>
        <taxon>Ascomycota</taxon>
        <taxon>Pezizomycotina</taxon>
        <taxon>Sordariomycetes</taxon>
        <taxon>Sordariomycetidae</taxon>
        <taxon>Sordariales</taxon>
        <taxon>Lasiosphaeriaceae</taxon>
        <taxon>Cercophora</taxon>
    </lineage>
</organism>
<protein>
    <submittedName>
        <fullName evidence="3">Uncharacterized protein</fullName>
    </submittedName>
</protein>
<dbReference type="EMBL" id="JAUEPO010000002">
    <property type="protein sequence ID" value="KAK3332264.1"/>
    <property type="molecule type" value="Genomic_DNA"/>
</dbReference>
<feature type="region of interest" description="Disordered" evidence="2">
    <location>
        <begin position="501"/>
        <end position="522"/>
    </location>
</feature>
<proteinExistence type="predicted"/>
<accession>A0AAE0IW60</accession>
<keyword evidence="4" id="KW-1185">Reference proteome</keyword>
<comment type="caution">
    <text evidence="3">The sequence shown here is derived from an EMBL/GenBank/DDBJ whole genome shotgun (WGS) entry which is preliminary data.</text>
</comment>
<gene>
    <name evidence="3" type="ORF">B0T19DRAFT_482573</name>
</gene>
<name>A0AAE0IW60_9PEZI</name>
<feature type="coiled-coil region" evidence="1">
    <location>
        <begin position="1886"/>
        <end position="1927"/>
    </location>
</feature>
<evidence type="ECO:0000256" key="2">
    <source>
        <dbReference type="SAM" id="MobiDB-lite"/>
    </source>
</evidence>
<dbReference type="Proteomes" id="UP001286456">
    <property type="component" value="Unassembled WGS sequence"/>
</dbReference>
<reference evidence="3" key="1">
    <citation type="journal article" date="2023" name="Mol. Phylogenet. Evol.">
        <title>Genome-scale phylogeny and comparative genomics of the fungal order Sordariales.</title>
        <authorList>
            <person name="Hensen N."/>
            <person name="Bonometti L."/>
            <person name="Westerberg I."/>
            <person name="Brannstrom I.O."/>
            <person name="Guillou S."/>
            <person name="Cros-Aarteil S."/>
            <person name="Calhoun S."/>
            <person name="Haridas S."/>
            <person name="Kuo A."/>
            <person name="Mondo S."/>
            <person name="Pangilinan J."/>
            <person name="Riley R."/>
            <person name="LaButti K."/>
            <person name="Andreopoulos B."/>
            <person name="Lipzen A."/>
            <person name="Chen C."/>
            <person name="Yan M."/>
            <person name="Daum C."/>
            <person name="Ng V."/>
            <person name="Clum A."/>
            <person name="Steindorff A."/>
            <person name="Ohm R.A."/>
            <person name="Martin F."/>
            <person name="Silar P."/>
            <person name="Natvig D.O."/>
            <person name="Lalanne C."/>
            <person name="Gautier V."/>
            <person name="Ament-Velasquez S.L."/>
            <person name="Kruys A."/>
            <person name="Hutchinson M.I."/>
            <person name="Powell A.J."/>
            <person name="Barry K."/>
            <person name="Miller A.N."/>
            <person name="Grigoriev I.V."/>
            <person name="Debuchy R."/>
            <person name="Gladieux P."/>
            <person name="Hiltunen Thoren M."/>
            <person name="Johannesson H."/>
        </authorList>
    </citation>
    <scope>NUCLEOTIDE SEQUENCE</scope>
    <source>
        <strain evidence="3">SMH4131-1</strain>
    </source>
</reference>
<evidence type="ECO:0000313" key="3">
    <source>
        <dbReference type="EMBL" id="KAK3332264.1"/>
    </source>
</evidence>
<keyword evidence="1" id="KW-0175">Coiled coil</keyword>
<sequence>MAEPQEIATVWEQVLEPDPDDQDSPLLRFHKVKANERAGLPKDPENLLFVPIFLDGNETHFLRVEVWSRLRQCATFIEPHIWELIQRRNPKDYRPLVDDWNTPPKSVNVIAYGMDGKKVDNFRIDIPAQKSDRKAGDPAINYFDDLFVASQETLHDESLDLGGDLIWDKGTTLGSGSKVWRGVNDRLERTDGIVYMQIGNRRDEILRPEGDQNTQYVHLTNIASSSKKQSPASDFLRLKSGRIPEKDYMYVPRPTLDQLRQAYDKDGKEMGYNWGGNFDSVCYRGRMGEIQYIRVRTEPSLRVFRTPEYWQEVYERSIGTVASRGIRSCNPKNLNPLMLVPLDPDKRAVKVLQSFIEETIKQATVGINSTAEAKPRTWVDETGKNTHILLSTSPFGEYETWIAKSDYKAHLRCYAGYKLPADALKLGELEAGFPASSKASLAERAMAEKRSAAPGTATGTKFDTVALSTINAARGQKRDTSQASVMEGVSATTIAKILGWGDEEGNTSENGKVKVKPMTDGPTRIEWPNPGVFVAEWLHRTAFSWGNERGAQANQVRGNLVFGSSEANSLMTRYEKAWQKLFEYEAKIQAATAASSGAGPGQVKGNTFTGTLVSINTQEGSKNPIEEIGLDGDKIYNLKVTKENGKIAATRTVEDGAGKPTQPVVPDYWNATTGTPSLCFSLYYHLANFAPTNLAEMPTPWPVTFFPFQRGFVTRLEADLDMVILSDWKDRRLKEIQDKTAAAGPPKLKATRMLAINSLSAKVVAASSEKAVTVEASHMVSPLTPSQLPHADTWRAATSGQPIHVGGVVLQDTAIVTLDDDGHMFSVPAQAEAKAVVATAPLQTGTGHLPALGSSRAPSKTVALSPDQAMKMGINTTDDNLIPPGFVLSGTVQLFGLFEQQLYVFYGSASDEGLRQIVPITKGTLKISDYIPSLAGTDFEALELQNTQLVYNQYTTLTQGAGTWIETDMVFSGVLQPVSDFLRNICHQENPAIRVSAFLSTENDWTTPIELGSLRIQGTLPNMSVKLGNILEITQLGISVTLLHVRDRQTLDMKWTHSVSFFGQLNIDMPCDMGSMKADFSIVENSGVLCLSATVSEDEASTLGFAGIEGLKLDELTISTSFATQPSPFVLGFNAEAQLSLGESTMMSLDGFYSKQDWGLSCHMNDLDLQGLANFYESLFGSPLDLAPHEVVLHDLFFAAGSSGITISGGVEVEGYASAEASISLNRTGVHITGKVEDIKLGGGFALKEAALNISLSRQDAKVAPGSGVSWKFAITGTVAVASAQVTASMYLDKESGGKLLWTLFGSFEGDFALSMIEPRLQGTFLDLSVHKAALIVSNVDGTAATGALIPPAFTVIKGVQIAASLDSIATFDNAMGNKGAPTTGLTLSAVYDADLSTFGLDVILAVPQTLSMKKGNVWSGPISLAIMAPLSLLDSPSIAIKADFFVRVPRQQAPLKFSGGVVANMSTASLFIELKDQWIEDPFDLGGVVRLGPNLALSVSIDYSGEIYPSGLGIAAGLAIGHVQGQAALSISEQPSDELISMEIDNLGIRDLVDFASLLLQIPLTVPDEFLVFKQLKLYFSSGTTIGTKAYPPGASFNCSAVIFGHDTSVFVGVNKSTKQIEVSGSLQHFDIGPVSISGHTAGTPVQLAVKISPLDQKVLIDGRVSILDFDAELYVDVALLPSPTFHIKSELDFSTHLNFLLEANMRGGISITAGGVAGDLRKLDFDVHAKFSQDILDYIEAQVNMQTLAAKHAADDGIEAAQATLAKAQTDFQAAVDTARTNMLSSMAVYRDKVSKVTSALEDEKKASALREQQLTAALNNALQAFNAAVDRARNTLTTAQVTRTIEIQKAQQKVMDAKAKGDADIASHLKDLNAATDDMNRRFGDAKKKVQDAMNNVNSMQKKVDNASNEYNKAKKSLSRAKLDKLKWVAITGAKWTALRALQASFETAKGVLKGAQSVLDGAGYKAAEGSIQAYQQGVDAARQTADATLNAANATLQQTITTQNALVQTAQNTLDYIQNGGPEKLASDAARSALETFQKAEAAVLSALQAAVDGLAQTTEAIAYKTADAAFRAAVAATHDIDIARQALEVAGQSADAVLQAGKWLVDHTVNILDVESVEVKGDFRAMCARESALEARVKGTFAGREVDLEVEFYPKQGEEFVKRVFGMLIEKVKSGLIKLVD</sequence>
<reference evidence="3" key="2">
    <citation type="submission" date="2023-06" db="EMBL/GenBank/DDBJ databases">
        <authorList>
            <consortium name="Lawrence Berkeley National Laboratory"/>
            <person name="Haridas S."/>
            <person name="Hensen N."/>
            <person name="Bonometti L."/>
            <person name="Westerberg I."/>
            <person name="Brannstrom I.O."/>
            <person name="Guillou S."/>
            <person name="Cros-Aarteil S."/>
            <person name="Calhoun S."/>
            <person name="Kuo A."/>
            <person name="Mondo S."/>
            <person name="Pangilinan J."/>
            <person name="Riley R."/>
            <person name="Labutti K."/>
            <person name="Andreopoulos B."/>
            <person name="Lipzen A."/>
            <person name="Chen C."/>
            <person name="Yanf M."/>
            <person name="Daum C."/>
            <person name="Ng V."/>
            <person name="Clum A."/>
            <person name="Steindorff A."/>
            <person name="Ohm R."/>
            <person name="Martin F."/>
            <person name="Silar P."/>
            <person name="Natvig D."/>
            <person name="Lalanne C."/>
            <person name="Gautier V."/>
            <person name="Ament-Velasquez S.L."/>
            <person name="Kruys A."/>
            <person name="Hutchinson M.I."/>
            <person name="Powell A.J."/>
            <person name="Barry K."/>
            <person name="Miller A.N."/>
            <person name="Grigoriev I.V."/>
            <person name="Debuchy R."/>
            <person name="Gladieux P."/>
            <person name="Thoren M.H."/>
            <person name="Johannesson H."/>
        </authorList>
    </citation>
    <scope>NUCLEOTIDE SEQUENCE</scope>
    <source>
        <strain evidence="3">SMH4131-1</strain>
    </source>
</reference>